<dbReference type="Proteomes" id="UP000245207">
    <property type="component" value="Unassembled WGS sequence"/>
</dbReference>
<comment type="subcellular location">
    <subcellularLocation>
        <location evidence="1">Membrane</location>
        <topology evidence="1">Single-pass type I membrane protein</topology>
    </subcellularLocation>
</comment>
<dbReference type="InterPro" id="IPR000719">
    <property type="entry name" value="Prot_kinase_dom"/>
</dbReference>
<feature type="domain" description="Protein kinase" evidence="13">
    <location>
        <begin position="444"/>
        <end position="702"/>
    </location>
</feature>
<dbReference type="GO" id="GO:0051707">
    <property type="term" value="P:response to other organism"/>
    <property type="evidence" value="ECO:0007669"/>
    <property type="project" value="UniProtKB-ARBA"/>
</dbReference>
<comment type="similarity">
    <text evidence="2">In the N-terminal section; belongs to the leguminous lectin family.</text>
</comment>
<dbReference type="SUPFAM" id="SSF49899">
    <property type="entry name" value="Concanavalin A-like lectins/glucanases"/>
    <property type="match status" value="1"/>
</dbReference>
<dbReference type="GO" id="GO:0004672">
    <property type="term" value="F:protein kinase activity"/>
    <property type="evidence" value="ECO:0007669"/>
    <property type="project" value="InterPro"/>
</dbReference>
<dbReference type="InterPro" id="IPR050528">
    <property type="entry name" value="L-type_Lectin-RKs"/>
</dbReference>
<comment type="caution">
    <text evidence="14">The sequence shown here is derived from an EMBL/GenBank/DDBJ whole genome shotgun (WGS) entry which is preliminary data.</text>
</comment>
<keyword evidence="6 14" id="KW-0430">Lectin</keyword>
<evidence type="ECO:0000256" key="4">
    <source>
        <dbReference type="ARBA" id="ARBA00022692"/>
    </source>
</evidence>
<keyword evidence="15" id="KW-1185">Reference proteome</keyword>
<gene>
    <name evidence="14" type="ORF">CTI12_AA020120</name>
</gene>
<keyword evidence="10 12" id="KW-0472">Membrane</keyword>
<dbReference type="InterPro" id="IPR011009">
    <property type="entry name" value="Kinase-like_dom_sf"/>
</dbReference>
<evidence type="ECO:0000313" key="15">
    <source>
        <dbReference type="Proteomes" id="UP000245207"/>
    </source>
</evidence>
<evidence type="ECO:0000256" key="7">
    <source>
        <dbReference type="ARBA" id="ARBA00022741"/>
    </source>
</evidence>
<reference evidence="14 15" key="1">
    <citation type="journal article" date="2018" name="Mol. Plant">
        <title>The genome of Artemisia annua provides insight into the evolution of Asteraceae family and artemisinin biosynthesis.</title>
        <authorList>
            <person name="Shen Q."/>
            <person name="Zhang L."/>
            <person name="Liao Z."/>
            <person name="Wang S."/>
            <person name="Yan T."/>
            <person name="Shi P."/>
            <person name="Liu M."/>
            <person name="Fu X."/>
            <person name="Pan Q."/>
            <person name="Wang Y."/>
            <person name="Lv Z."/>
            <person name="Lu X."/>
            <person name="Zhang F."/>
            <person name="Jiang W."/>
            <person name="Ma Y."/>
            <person name="Chen M."/>
            <person name="Hao X."/>
            <person name="Li L."/>
            <person name="Tang Y."/>
            <person name="Lv G."/>
            <person name="Zhou Y."/>
            <person name="Sun X."/>
            <person name="Brodelius P.E."/>
            <person name="Rose J.K.C."/>
            <person name="Tang K."/>
        </authorList>
    </citation>
    <scope>NUCLEOTIDE SEQUENCE [LARGE SCALE GENOMIC DNA]</scope>
    <source>
        <strain evidence="15">cv. Huhao1</strain>
        <tissue evidence="14">Leaf</tissue>
    </source>
</reference>
<evidence type="ECO:0000256" key="3">
    <source>
        <dbReference type="ARBA" id="ARBA00010217"/>
    </source>
</evidence>
<comment type="similarity">
    <text evidence="3">In the C-terminal section; belongs to the protein kinase superfamily. Ser/Thr protein kinase family.</text>
</comment>
<dbReference type="PANTHER" id="PTHR27007">
    <property type="match status" value="1"/>
</dbReference>
<feature type="transmembrane region" description="Helical" evidence="12">
    <location>
        <begin position="381"/>
        <end position="400"/>
    </location>
</feature>
<dbReference type="Pfam" id="PF07714">
    <property type="entry name" value="PK_Tyr_Ser-Thr"/>
    <property type="match status" value="1"/>
</dbReference>
<evidence type="ECO:0000256" key="8">
    <source>
        <dbReference type="ARBA" id="ARBA00022840"/>
    </source>
</evidence>
<dbReference type="GO" id="GO:0006952">
    <property type="term" value="P:defense response"/>
    <property type="evidence" value="ECO:0007669"/>
    <property type="project" value="UniProtKB-ARBA"/>
</dbReference>
<dbReference type="InterPro" id="IPR013320">
    <property type="entry name" value="ConA-like_dom_sf"/>
</dbReference>
<keyword evidence="7" id="KW-0547">Nucleotide-binding</keyword>
<proteinExistence type="inferred from homology"/>
<sequence length="737" mass="83315">MIFFQPIEVGVTLSLFIIRAEINHILNGPTHNHNLKKNGRMYIMLKHTCITNSFCQSLCNPTQKLNLPNMIMLLTFIILIIHVESTHQNKPNNDIVINVTKHFSFPNFNTPTSAHNLMLLGSSVVDETGRLQIPDTTQRNSDTDLKHLAGRAVYAYPVRVFDSVTRTPASFQTTFSFQLERTKSNVSSDGGSGFAFVLAPDEFTVGRPGPWLGMLNDACDEEYKTVGIEFDTRENVEFGDPNDNHIGINLGSIVSTITINVSEVGVNLKDGEIYRAWIEYHGKNRLLDIRLGSDSNGYPSKPVFLDELDISEFLREYMFIGFSASTGNFTQIHNLISWNFTSISQASLRVPSQETCESKIFVENDNISDDDGGDGGRLDGFFIFMAVVLLAVVALVSLYYNRRWGDRRKSNEVAMLSAVKERPRPPNKPRRFTIAEISSATRCFDELHKVACDERSDTYRGTLLNGCPVVVKQFLMGYLKSQGVNRRRVGKEIKAMSKLRHPNLVAIRGWCFDHQETMVIYDYVPNGTFNDWLYGIGVLPWSRRLKVVRDVAHGLSYMHSQKHAHKNVKTNSVFIDVSFRALLGDFGFIMSGAESNRFEEAVSQPMDVFEFGVLLIEVVAGRSRYKRSSESDPEGDRSDLDLLEWAWTMHEMNEKDKIVDVKMGSVIIMDQAIKILDIGLLCTLKENKGRPNMAEVVEYVNFEREAPELPPRRPMALFPYTSTTGLCSNSYMCPSFK</sequence>
<keyword evidence="5" id="KW-0732">Signal</keyword>
<evidence type="ECO:0000256" key="12">
    <source>
        <dbReference type="SAM" id="Phobius"/>
    </source>
</evidence>
<evidence type="ECO:0000259" key="13">
    <source>
        <dbReference type="PROSITE" id="PS50011"/>
    </source>
</evidence>
<evidence type="ECO:0000256" key="9">
    <source>
        <dbReference type="ARBA" id="ARBA00022989"/>
    </source>
</evidence>
<evidence type="ECO:0000313" key="14">
    <source>
        <dbReference type="EMBL" id="PWA98322.1"/>
    </source>
</evidence>
<name>A0A2U1QK18_ARTAN</name>
<protein>
    <submittedName>
        <fullName evidence="14">Concanavalin A-like lectin/glucanase superfamily</fullName>
    </submittedName>
</protein>
<evidence type="ECO:0000256" key="1">
    <source>
        <dbReference type="ARBA" id="ARBA00004479"/>
    </source>
</evidence>
<dbReference type="GO" id="GO:0005524">
    <property type="term" value="F:ATP binding"/>
    <property type="evidence" value="ECO:0007669"/>
    <property type="project" value="UniProtKB-KW"/>
</dbReference>
<evidence type="ECO:0000256" key="11">
    <source>
        <dbReference type="ARBA" id="ARBA00023170"/>
    </source>
</evidence>
<dbReference type="STRING" id="35608.A0A2U1QK18"/>
<dbReference type="OrthoDB" id="4062651at2759"/>
<dbReference type="AlphaFoldDB" id="A0A2U1QK18"/>
<dbReference type="InterPro" id="IPR001220">
    <property type="entry name" value="Legume_lectin_dom"/>
</dbReference>
<keyword evidence="9 12" id="KW-1133">Transmembrane helix</keyword>
<evidence type="ECO:0000256" key="5">
    <source>
        <dbReference type="ARBA" id="ARBA00022729"/>
    </source>
</evidence>
<dbReference type="GO" id="GO:0016020">
    <property type="term" value="C:membrane"/>
    <property type="evidence" value="ECO:0007669"/>
    <property type="project" value="UniProtKB-SubCell"/>
</dbReference>
<keyword evidence="8" id="KW-0067">ATP-binding</keyword>
<dbReference type="Pfam" id="PF00139">
    <property type="entry name" value="Lectin_legB"/>
    <property type="match status" value="1"/>
</dbReference>
<accession>A0A2U1QK18</accession>
<dbReference type="InterPro" id="IPR001245">
    <property type="entry name" value="Ser-Thr/Tyr_kinase_cat_dom"/>
</dbReference>
<dbReference type="PROSITE" id="PS50011">
    <property type="entry name" value="PROTEIN_KINASE_DOM"/>
    <property type="match status" value="1"/>
</dbReference>
<evidence type="ECO:0000256" key="2">
    <source>
        <dbReference type="ARBA" id="ARBA00008536"/>
    </source>
</evidence>
<dbReference type="Gene3D" id="1.10.510.10">
    <property type="entry name" value="Transferase(Phosphotransferase) domain 1"/>
    <property type="match status" value="2"/>
</dbReference>
<dbReference type="CDD" id="cd06899">
    <property type="entry name" value="lectin_legume_LecRK_Arcelin_ConA"/>
    <property type="match status" value="1"/>
</dbReference>
<keyword evidence="4 12" id="KW-0812">Transmembrane</keyword>
<evidence type="ECO:0000256" key="10">
    <source>
        <dbReference type="ARBA" id="ARBA00023136"/>
    </source>
</evidence>
<dbReference type="SUPFAM" id="SSF56112">
    <property type="entry name" value="Protein kinase-like (PK-like)"/>
    <property type="match status" value="1"/>
</dbReference>
<dbReference type="Gene3D" id="3.30.200.20">
    <property type="entry name" value="Phosphorylase Kinase, domain 1"/>
    <property type="match status" value="1"/>
</dbReference>
<keyword evidence="11" id="KW-0675">Receptor</keyword>
<dbReference type="GO" id="GO:0030246">
    <property type="term" value="F:carbohydrate binding"/>
    <property type="evidence" value="ECO:0007669"/>
    <property type="project" value="UniProtKB-KW"/>
</dbReference>
<dbReference type="EMBL" id="PKPP01000072">
    <property type="protein sequence ID" value="PWA98322.1"/>
    <property type="molecule type" value="Genomic_DNA"/>
</dbReference>
<organism evidence="14 15">
    <name type="scientific">Artemisia annua</name>
    <name type="common">Sweet wormwood</name>
    <dbReference type="NCBI Taxonomy" id="35608"/>
    <lineage>
        <taxon>Eukaryota</taxon>
        <taxon>Viridiplantae</taxon>
        <taxon>Streptophyta</taxon>
        <taxon>Embryophyta</taxon>
        <taxon>Tracheophyta</taxon>
        <taxon>Spermatophyta</taxon>
        <taxon>Magnoliopsida</taxon>
        <taxon>eudicotyledons</taxon>
        <taxon>Gunneridae</taxon>
        <taxon>Pentapetalae</taxon>
        <taxon>asterids</taxon>
        <taxon>campanulids</taxon>
        <taxon>Asterales</taxon>
        <taxon>Asteraceae</taxon>
        <taxon>Asteroideae</taxon>
        <taxon>Anthemideae</taxon>
        <taxon>Artemisiinae</taxon>
        <taxon>Artemisia</taxon>
    </lineage>
</organism>
<evidence type="ECO:0000256" key="6">
    <source>
        <dbReference type="ARBA" id="ARBA00022734"/>
    </source>
</evidence>
<dbReference type="Gene3D" id="2.60.120.200">
    <property type="match status" value="1"/>
</dbReference>